<dbReference type="InterPro" id="IPR045137">
    <property type="entry name" value="RBM26/27"/>
</dbReference>
<dbReference type="EMBL" id="JALNTZ010000005">
    <property type="protein sequence ID" value="KAJ3652123.1"/>
    <property type="molecule type" value="Genomic_DNA"/>
</dbReference>
<dbReference type="InterPro" id="IPR035979">
    <property type="entry name" value="RBD_domain_sf"/>
</dbReference>
<comment type="caution">
    <text evidence="3">The sequence shown here is derived from an EMBL/GenBank/DDBJ whole genome shotgun (WGS) entry which is preliminary data.</text>
</comment>
<dbReference type="AlphaFoldDB" id="A0AA38I6A8"/>
<feature type="region of interest" description="Disordered" evidence="2">
    <location>
        <begin position="152"/>
        <end position="214"/>
    </location>
</feature>
<dbReference type="PANTHER" id="PTHR14398">
    <property type="entry name" value="RNA RECOGNITION RRM/RNP DOMAIN"/>
    <property type="match status" value="1"/>
</dbReference>
<gene>
    <name evidence="3" type="ORF">Zmor_018116</name>
</gene>
<dbReference type="PANTHER" id="PTHR14398:SF0">
    <property type="entry name" value="ZINC FINGER PROTEIN SWM"/>
    <property type="match status" value="1"/>
</dbReference>
<dbReference type="Proteomes" id="UP001168821">
    <property type="component" value="Unassembled WGS sequence"/>
</dbReference>
<keyword evidence="4" id="KW-1185">Reference proteome</keyword>
<accession>A0AA38I6A8</accession>
<name>A0AA38I6A8_9CUCU</name>
<dbReference type="GO" id="GO:0003723">
    <property type="term" value="F:RNA binding"/>
    <property type="evidence" value="ECO:0007669"/>
    <property type="project" value="UniProtKB-KW"/>
</dbReference>
<evidence type="ECO:0000313" key="4">
    <source>
        <dbReference type="Proteomes" id="UP001168821"/>
    </source>
</evidence>
<organism evidence="3 4">
    <name type="scientific">Zophobas morio</name>
    <dbReference type="NCBI Taxonomy" id="2755281"/>
    <lineage>
        <taxon>Eukaryota</taxon>
        <taxon>Metazoa</taxon>
        <taxon>Ecdysozoa</taxon>
        <taxon>Arthropoda</taxon>
        <taxon>Hexapoda</taxon>
        <taxon>Insecta</taxon>
        <taxon>Pterygota</taxon>
        <taxon>Neoptera</taxon>
        <taxon>Endopterygota</taxon>
        <taxon>Coleoptera</taxon>
        <taxon>Polyphaga</taxon>
        <taxon>Cucujiformia</taxon>
        <taxon>Tenebrionidae</taxon>
        <taxon>Zophobas</taxon>
    </lineage>
</organism>
<dbReference type="Gene3D" id="3.30.70.330">
    <property type="match status" value="1"/>
</dbReference>
<protein>
    <submittedName>
        <fullName evidence="3">Uncharacterized protein</fullName>
    </submittedName>
</protein>
<keyword evidence="1" id="KW-0694">RNA-binding</keyword>
<dbReference type="Pfam" id="PF14605">
    <property type="entry name" value="Nup35_RRM_2"/>
    <property type="match status" value="1"/>
</dbReference>
<feature type="compositionally biased region" description="Acidic residues" evidence="2">
    <location>
        <begin position="174"/>
        <end position="203"/>
    </location>
</feature>
<sequence length="214" mass="24556">MGINSTEFEQLVQYYADRSATKIYGSDFPDLVQSIGEVKSRLQKKANEDLRLRLRSNTNSVNKTSSPNQTVDRRSTRLLVSGYETEEQESVLLHFQLVGEIIDYTVGATLSSTTLTYKTRKEAEMAMLQGKHFHDRILSVTWCTEPITNQLISRPTSSTSSMSESEENRLTEESSSEGEEDISFCSETTEDDLLQDDEEDEDKEKESEYQYWKR</sequence>
<evidence type="ECO:0000256" key="1">
    <source>
        <dbReference type="ARBA" id="ARBA00022884"/>
    </source>
</evidence>
<proteinExistence type="predicted"/>
<dbReference type="InterPro" id="IPR012677">
    <property type="entry name" value="Nucleotide-bd_a/b_plait_sf"/>
</dbReference>
<evidence type="ECO:0000256" key="2">
    <source>
        <dbReference type="SAM" id="MobiDB-lite"/>
    </source>
</evidence>
<dbReference type="SUPFAM" id="SSF54928">
    <property type="entry name" value="RNA-binding domain, RBD"/>
    <property type="match status" value="1"/>
</dbReference>
<evidence type="ECO:0000313" key="3">
    <source>
        <dbReference type="EMBL" id="KAJ3652123.1"/>
    </source>
</evidence>
<reference evidence="3" key="1">
    <citation type="journal article" date="2023" name="G3 (Bethesda)">
        <title>Whole genome assemblies of Zophobas morio and Tenebrio molitor.</title>
        <authorList>
            <person name="Kaur S."/>
            <person name="Stinson S.A."/>
            <person name="diCenzo G.C."/>
        </authorList>
    </citation>
    <scope>NUCLEOTIDE SEQUENCE</scope>
    <source>
        <strain evidence="3">QUZm001</strain>
    </source>
</reference>
<dbReference type="GO" id="GO:0005634">
    <property type="term" value="C:nucleus"/>
    <property type="evidence" value="ECO:0007669"/>
    <property type="project" value="TreeGrafter"/>
</dbReference>